<proteinExistence type="predicted"/>
<reference evidence="2" key="1">
    <citation type="journal article" date="2019" name="Int. J. Syst. Evol. Microbiol.">
        <title>The Global Catalogue of Microorganisms (GCM) 10K type strain sequencing project: providing services to taxonomists for standard genome sequencing and annotation.</title>
        <authorList>
            <consortium name="The Broad Institute Genomics Platform"/>
            <consortium name="The Broad Institute Genome Sequencing Center for Infectious Disease"/>
            <person name="Wu L."/>
            <person name="Ma J."/>
        </authorList>
    </citation>
    <scope>NUCLEOTIDE SEQUENCE [LARGE SCALE GENOMIC DNA]</scope>
    <source>
        <strain evidence="2">JCM 31486</strain>
    </source>
</reference>
<protein>
    <recommendedName>
        <fullName evidence="3">DUF3024 domain-containing protein</fullName>
    </recommendedName>
</protein>
<evidence type="ECO:0008006" key="3">
    <source>
        <dbReference type="Google" id="ProtNLM"/>
    </source>
</evidence>
<accession>A0ABW3M0F6</accession>
<keyword evidence="2" id="KW-1185">Reference proteome</keyword>
<comment type="caution">
    <text evidence="1">The sequence shown here is derived from an EMBL/GenBank/DDBJ whole genome shotgun (WGS) entry which is preliminary data.</text>
</comment>
<dbReference type="EMBL" id="JBHTIS010000010">
    <property type="protein sequence ID" value="MFD1044175.1"/>
    <property type="molecule type" value="Genomic_DNA"/>
</dbReference>
<sequence>MDRSPVFEVTTVNNWDAEELWVTAFDEDGMEAEVTLKGVTPRSFGGRRGLSWLPLTMHERDSVVWIYCDAASDCVWNWRLNGNGNADATHANGTMISNAIEHVLTRHPEVIK</sequence>
<gene>
    <name evidence="1" type="ORF">ACFQ1S_00480</name>
</gene>
<evidence type="ECO:0000313" key="1">
    <source>
        <dbReference type="EMBL" id="MFD1044175.1"/>
    </source>
</evidence>
<dbReference type="Proteomes" id="UP001597045">
    <property type="component" value="Unassembled WGS sequence"/>
</dbReference>
<organism evidence="1 2">
    <name type="scientific">Kibdelosporangium lantanae</name>
    <dbReference type="NCBI Taxonomy" id="1497396"/>
    <lineage>
        <taxon>Bacteria</taxon>
        <taxon>Bacillati</taxon>
        <taxon>Actinomycetota</taxon>
        <taxon>Actinomycetes</taxon>
        <taxon>Pseudonocardiales</taxon>
        <taxon>Pseudonocardiaceae</taxon>
        <taxon>Kibdelosporangium</taxon>
    </lineage>
</organism>
<evidence type="ECO:0000313" key="2">
    <source>
        <dbReference type="Proteomes" id="UP001597045"/>
    </source>
</evidence>
<name>A0ABW3M0F6_9PSEU</name>